<proteinExistence type="predicted"/>
<protein>
    <submittedName>
        <fullName evidence="1">Uncharacterized protein</fullName>
    </submittedName>
</protein>
<dbReference type="PANTHER" id="PTHR48465:SF1">
    <property type="entry name" value="PROTEIN SSUH2 HOMOLOG"/>
    <property type="match status" value="1"/>
</dbReference>
<dbReference type="AlphaFoldDB" id="A0A1B6HF35"/>
<dbReference type="PANTHER" id="PTHR48465">
    <property type="entry name" value="PROTEIN SSUH2 HOMOLOG"/>
    <property type="match status" value="1"/>
</dbReference>
<organism evidence="1">
    <name type="scientific">Homalodisca liturata</name>
    <dbReference type="NCBI Taxonomy" id="320908"/>
    <lineage>
        <taxon>Eukaryota</taxon>
        <taxon>Metazoa</taxon>
        <taxon>Ecdysozoa</taxon>
        <taxon>Arthropoda</taxon>
        <taxon>Hexapoda</taxon>
        <taxon>Insecta</taxon>
        <taxon>Pterygota</taxon>
        <taxon>Neoptera</taxon>
        <taxon>Paraneoptera</taxon>
        <taxon>Hemiptera</taxon>
        <taxon>Auchenorrhyncha</taxon>
        <taxon>Membracoidea</taxon>
        <taxon>Cicadellidae</taxon>
        <taxon>Cicadellinae</taxon>
        <taxon>Proconiini</taxon>
        <taxon>Homalodisca</taxon>
    </lineage>
</organism>
<name>A0A1B6HF35_9HEMI</name>
<dbReference type="InterPro" id="IPR052789">
    <property type="entry name" value="SSUH2_homolog"/>
</dbReference>
<dbReference type="EMBL" id="GECU01034497">
    <property type="protein sequence ID" value="JAS73209.1"/>
    <property type="molecule type" value="Transcribed_RNA"/>
</dbReference>
<accession>A0A1B6HF35</accession>
<gene>
    <name evidence="1" type="ORF">g.56956</name>
</gene>
<reference evidence="1" key="1">
    <citation type="submission" date="2015-11" db="EMBL/GenBank/DDBJ databases">
        <title>De novo transcriptome assembly of four potential Pierce s Disease insect vectors from Arizona vineyards.</title>
        <authorList>
            <person name="Tassone E.E."/>
        </authorList>
    </citation>
    <scope>NUCLEOTIDE SEQUENCE</scope>
</reference>
<feature type="non-terminal residue" evidence="1">
    <location>
        <position position="122"/>
    </location>
</feature>
<sequence length="122" mass="13739">ENSWAYTSFSPVIEIDGPDNGPAPLPWEIPVTPRGMFEAEVKTLKVPHTSSVKNCFRCNSLGSIACQECYAKGWIRCLHCHGDGFSSEYDYKERCFYCRSSTHGFGRLDCLRCKASGRLMCQ</sequence>
<feature type="non-terminal residue" evidence="1">
    <location>
        <position position="1"/>
    </location>
</feature>
<evidence type="ECO:0000313" key="1">
    <source>
        <dbReference type="EMBL" id="JAS73209.1"/>
    </source>
</evidence>